<feature type="compositionally biased region" description="Basic and acidic residues" evidence="1">
    <location>
        <begin position="32"/>
        <end position="42"/>
    </location>
</feature>
<evidence type="ECO:0000256" key="1">
    <source>
        <dbReference type="SAM" id="MobiDB-lite"/>
    </source>
</evidence>
<protein>
    <recommendedName>
        <fullName evidence="4">DUF5610 domain-containing protein</fullName>
    </recommendedName>
</protein>
<accession>A0A1I0YBC2</accession>
<feature type="compositionally biased region" description="Polar residues" evidence="1">
    <location>
        <begin position="8"/>
        <end position="27"/>
    </location>
</feature>
<keyword evidence="3" id="KW-1185">Reference proteome</keyword>
<organism evidence="2 3">
    <name type="scientific">Acetitomaculum ruminis DSM 5522</name>
    <dbReference type="NCBI Taxonomy" id="1120918"/>
    <lineage>
        <taxon>Bacteria</taxon>
        <taxon>Bacillati</taxon>
        <taxon>Bacillota</taxon>
        <taxon>Clostridia</taxon>
        <taxon>Lachnospirales</taxon>
        <taxon>Lachnospiraceae</taxon>
        <taxon>Acetitomaculum</taxon>
    </lineage>
</organism>
<dbReference type="STRING" id="1120918.SAMN05216249_10983"/>
<dbReference type="OrthoDB" id="49105at2"/>
<name>A0A1I0YBC2_9FIRM</name>
<dbReference type="EMBL" id="FOJY01000009">
    <property type="protein sequence ID" value="SFB10604.1"/>
    <property type="molecule type" value="Genomic_DNA"/>
</dbReference>
<gene>
    <name evidence="2" type="ORF">SAMN05216249_10983</name>
</gene>
<proteinExistence type="predicted"/>
<evidence type="ECO:0000313" key="3">
    <source>
        <dbReference type="Proteomes" id="UP000198838"/>
    </source>
</evidence>
<evidence type="ECO:0000313" key="2">
    <source>
        <dbReference type="EMBL" id="SFB10604.1"/>
    </source>
</evidence>
<dbReference type="Proteomes" id="UP000198838">
    <property type="component" value="Unassembled WGS sequence"/>
</dbReference>
<dbReference type="RefSeq" id="WP_092872299.1">
    <property type="nucleotide sequence ID" value="NZ_FOJY01000009.1"/>
</dbReference>
<reference evidence="2 3" key="1">
    <citation type="submission" date="2016-10" db="EMBL/GenBank/DDBJ databases">
        <authorList>
            <person name="de Groot N.N."/>
        </authorList>
    </citation>
    <scope>NUCLEOTIDE SEQUENCE [LARGE SCALE GENOMIC DNA]</scope>
    <source>
        <strain evidence="2 3">DSM 5522</strain>
    </source>
</reference>
<feature type="compositionally biased region" description="Basic and acidic residues" evidence="1">
    <location>
        <begin position="221"/>
        <end position="236"/>
    </location>
</feature>
<dbReference type="AlphaFoldDB" id="A0A1I0YBC2"/>
<feature type="region of interest" description="Disordered" evidence="1">
    <location>
        <begin position="221"/>
        <end position="246"/>
    </location>
</feature>
<sequence length="246" mass="27143">MSIINGMESVNQTRNNYNSTINKTNTESASKTSDKVSDKTSSEETSVVYEKSSSNLQANGSVYNSRAEMINMLKSDLEAHVQSLKDMALDLMSKQSNAFSIANNKDDKLSFFGKDNFNLGKVNDDDIWAFLASGDYTIDEAARKKAEEAISEDGYWGVKQTSERIINFAKALAGDDSSKADMLFKAFQKGFNQATSIWGKDLPDISKKTYEAVEKGFDDWKNGNKDDVSKESEKTASVDAGLETTT</sequence>
<feature type="region of interest" description="Disordered" evidence="1">
    <location>
        <begin position="1"/>
        <end position="52"/>
    </location>
</feature>
<evidence type="ECO:0008006" key="4">
    <source>
        <dbReference type="Google" id="ProtNLM"/>
    </source>
</evidence>